<dbReference type="EMBL" id="PVNL01000069">
    <property type="protein sequence ID" value="PRQ06676.1"/>
    <property type="molecule type" value="Genomic_DNA"/>
</dbReference>
<feature type="compositionally biased region" description="Acidic residues" evidence="1">
    <location>
        <begin position="89"/>
        <end position="102"/>
    </location>
</feature>
<reference evidence="3 4" key="1">
    <citation type="submission" date="2018-03" db="EMBL/GenBank/DDBJ databases">
        <title>Draft Genome Sequences of the Obligatory Marine Myxobacteria Enhygromyxa salina SWB007.</title>
        <authorList>
            <person name="Poehlein A."/>
            <person name="Moghaddam J.A."/>
            <person name="Harms H."/>
            <person name="Alanjari M."/>
            <person name="Koenig G.M."/>
            <person name="Daniel R."/>
            <person name="Schaeberle T.F."/>
        </authorList>
    </citation>
    <scope>NUCLEOTIDE SEQUENCE [LARGE SCALE GENOMIC DNA]</scope>
    <source>
        <strain evidence="3 4">SWB007</strain>
    </source>
</reference>
<evidence type="ECO:0000256" key="2">
    <source>
        <dbReference type="SAM" id="Phobius"/>
    </source>
</evidence>
<dbReference type="SUPFAM" id="SSF74653">
    <property type="entry name" value="TolA/TonB C-terminal domain"/>
    <property type="match status" value="1"/>
</dbReference>
<dbReference type="RefSeq" id="WP_106090528.1">
    <property type="nucleotide sequence ID" value="NZ_PVNL01000069.1"/>
</dbReference>
<name>A0A2S9YNL1_9BACT</name>
<protein>
    <recommendedName>
        <fullName evidence="5">Gram-negative bacterial tonB protein</fullName>
    </recommendedName>
</protein>
<dbReference type="AlphaFoldDB" id="A0A2S9YNL1"/>
<sequence>MNFEHYLDHNRPNPKRAAMLTFAAAVAITGTTLMIAAGWVAGKMTIARVAPPSTEYILLALTAEQPPPPPPPPPPPAGSSVEEQKPDTNEEVPEEPEPIEETQPEKLPTKIPEQKSGGAPQGIPNGVLGGQVGGVIGGIPIGKLGDRNPAIAVKPPSADTTTVKPLAAVMARAVYSPDPDKALLQQTKAARFDKRDGKSTIAFCIDANGSVVDVKTKVKFPGDPQVDDILRRTLKTWRFKPLEVGSKKLKTCTERTFSLKFH</sequence>
<gene>
    <name evidence="3" type="ORF">ENSA7_35520</name>
</gene>
<evidence type="ECO:0008006" key="5">
    <source>
        <dbReference type="Google" id="ProtNLM"/>
    </source>
</evidence>
<feature type="compositionally biased region" description="Pro residues" evidence="1">
    <location>
        <begin position="65"/>
        <end position="77"/>
    </location>
</feature>
<evidence type="ECO:0000313" key="3">
    <source>
        <dbReference type="EMBL" id="PRQ06676.1"/>
    </source>
</evidence>
<keyword evidence="2" id="KW-1133">Transmembrane helix</keyword>
<proteinExistence type="predicted"/>
<feature type="region of interest" description="Disordered" evidence="1">
    <location>
        <begin position="63"/>
        <end position="126"/>
    </location>
</feature>
<dbReference type="Gene3D" id="3.30.1150.10">
    <property type="match status" value="1"/>
</dbReference>
<dbReference type="Proteomes" id="UP000238823">
    <property type="component" value="Unassembled WGS sequence"/>
</dbReference>
<keyword evidence="2" id="KW-0812">Transmembrane</keyword>
<accession>A0A2S9YNL1</accession>
<organism evidence="3 4">
    <name type="scientific">Enhygromyxa salina</name>
    <dbReference type="NCBI Taxonomy" id="215803"/>
    <lineage>
        <taxon>Bacteria</taxon>
        <taxon>Pseudomonadati</taxon>
        <taxon>Myxococcota</taxon>
        <taxon>Polyangia</taxon>
        <taxon>Nannocystales</taxon>
        <taxon>Nannocystaceae</taxon>
        <taxon>Enhygromyxa</taxon>
    </lineage>
</organism>
<dbReference type="OrthoDB" id="5505681at2"/>
<feature type="transmembrane region" description="Helical" evidence="2">
    <location>
        <begin position="20"/>
        <end position="41"/>
    </location>
</feature>
<comment type="caution">
    <text evidence="3">The sequence shown here is derived from an EMBL/GenBank/DDBJ whole genome shotgun (WGS) entry which is preliminary data.</text>
</comment>
<evidence type="ECO:0000313" key="4">
    <source>
        <dbReference type="Proteomes" id="UP000238823"/>
    </source>
</evidence>
<keyword evidence="2" id="KW-0472">Membrane</keyword>
<evidence type="ECO:0000256" key="1">
    <source>
        <dbReference type="SAM" id="MobiDB-lite"/>
    </source>
</evidence>